<dbReference type="EMBL" id="LIAE01005633">
    <property type="protein sequence ID" value="PAV93195.1"/>
    <property type="molecule type" value="Genomic_DNA"/>
</dbReference>
<keyword evidence="2" id="KW-1185">Reference proteome</keyword>
<gene>
    <name evidence="1" type="ORF">WR25_27140</name>
</gene>
<accession>A0A2A2M4G7</accession>
<name>A0A2A2M4G7_9BILA</name>
<proteinExistence type="predicted"/>
<protein>
    <submittedName>
        <fullName evidence="1">Uncharacterized protein</fullName>
    </submittedName>
</protein>
<evidence type="ECO:0000313" key="2">
    <source>
        <dbReference type="Proteomes" id="UP000218231"/>
    </source>
</evidence>
<sequence length="84" mass="9301">MHAMKVTVDVDLTPEEARRAMGLPDLTPLHERYVAAMLETMNGQVRPELLENMMKSWAPMGEAGFAMWRQMFETATKTGGGSGS</sequence>
<dbReference type="Proteomes" id="UP000218231">
    <property type="component" value="Unassembled WGS sequence"/>
</dbReference>
<reference evidence="1 2" key="1">
    <citation type="journal article" date="2017" name="Curr. Biol.">
        <title>Genome architecture and evolution of a unichromosomal asexual nematode.</title>
        <authorList>
            <person name="Fradin H."/>
            <person name="Zegar C."/>
            <person name="Gutwein M."/>
            <person name="Lucas J."/>
            <person name="Kovtun M."/>
            <person name="Corcoran D."/>
            <person name="Baugh L.R."/>
            <person name="Kiontke K."/>
            <person name="Gunsalus K."/>
            <person name="Fitch D.H."/>
            <person name="Piano F."/>
        </authorList>
    </citation>
    <scope>NUCLEOTIDE SEQUENCE [LARGE SCALE GENOMIC DNA]</scope>
    <source>
        <strain evidence="1">PF1309</strain>
    </source>
</reference>
<evidence type="ECO:0000313" key="1">
    <source>
        <dbReference type="EMBL" id="PAV93195.1"/>
    </source>
</evidence>
<dbReference type="Pfam" id="PF20099">
    <property type="entry name" value="DUF6489"/>
    <property type="match status" value="1"/>
</dbReference>
<dbReference type="AlphaFoldDB" id="A0A2A2M4G7"/>
<dbReference type="OrthoDB" id="10445262at2759"/>
<dbReference type="InterPro" id="IPR045502">
    <property type="entry name" value="DUF6489"/>
</dbReference>
<comment type="caution">
    <text evidence="1">The sequence shown here is derived from an EMBL/GenBank/DDBJ whole genome shotgun (WGS) entry which is preliminary data.</text>
</comment>
<organism evidence="1 2">
    <name type="scientific">Diploscapter pachys</name>
    <dbReference type="NCBI Taxonomy" id="2018661"/>
    <lineage>
        <taxon>Eukaryota</taxon>
        <taxon>Metazoa</taxon>
        <taxon>Ecdysozoa</taxon>
        <taxon>Nematoda</taxon>
        <taxon>Chromadorea</taxon>
        <taxon>Rhabditida</taxon>
        <taxon>Rhabditina</taxon>
        <taxon>Rhabditomorpha</taxon>
        <taxon>Rhabditoidea</taxon>
        <taxon>Rhabditidae</taxon>
        <taxon>Diploscapter</taxon>
    </lineage>
</organism>